<evidence type="ECO:0000256" key="1">
    <source>
        <dbReference type="SAM" id="SignalP"/>
    </source>
</evidence>
<accession>A0A0A6PCU8</accession>
<keyword evidence="1" id="KW-0732">Signal</keyword>
<proteinExistence type="predicted"/>
<protein>
    <recommendedName>
        <fullName evidence="4">Secreted protein</fullName>
    </recommendedName>
</protein>
<evidence type="ECO:0008006" key="4">
    <source>
        <dbReference type="Google" id="ProtNLM"/>
    </source>
</evidence>
<evidence type="ECO:0000313" key="2">
    <source>
        <dbReference type="EMBL" id="KHD08069.1"/>
    </source>
</evidence>
<name>A0A0A6PCU8_9GAMM</name>
<feature type="chain" id="PRO_5002019690" description="Secreted protein" evidence="1">
    <location>
        <begin position="20"/>
        <end position="155"/>
    </location>
</feature>
<dbReference type="AlphaFoldDB" id="A0A0A6PCU8"/>
<feature type="signal peptide" evidence="1">
    <location>
        <begin position="1"/>
        <end position="19"/>
    </location>
</feature>
<dbReference type="Proteomes" id="UP000030428">
    <property type="component" value="Unassembled WGS sequence"/>
</dbReference>
<evidence type="ECO:0000313" key="3">
    <source>
        <dbReference type="Proteomes" id="UP000030428"/>
    </source>
</evidence>
<keyword evidence="3" id="KW-1185">Reference proteome</keyword>
<dbReference type="EMBL" id="JSZA02000207">
    <property type="protein sequence ID" value="KHD08069.1"/>
    <property type="molecule type" value="Genomic_DNA"/>
</dbReference>
<organism evidence="2 3">
    <name type="scientific">Candidatus Thiomargarita nelsonii</name>
    <dbReference type="NCBI Taxonomy" id="1003181"/>
    <lineage>
        <taxon>Bacteria</taxon>
        <taxon>Pseudomonadati</taxon>
        <taxon>Pseudomonadota</taxon>
        <taxon>Gammaproteobacteria</taxon>
        <taxon>Thiotrichales</taxon>
        <taxon>Thiotrichaceae</taxon>
        <taxon>Thiomargarita</taxon>
    </lineage>
</organism>
<gene>
    <name evidence="2" type="ORF">PN36_29640</name>
</gene>
<comment type="caution">
    <text evidence="2">The sequence shown here is derived from an EMBL/GenBank/DDBJ whole genome shotgun (WGS) entry which is preliminary data.</text>
</comment>
<sequence length="155" mass="17744">MKKIVLAMVIALSPVIAEADAHNPFLHNEHFPDGYFLMPDSFPHFMGIYMKHGGMQKLKPTKEQKLVIEKQFVKMVPIIMKTATEIKTLETMIVSQVINDGKTAKDVSDALDKVANKRRELADLQIECLNVFKKTLTEEQYQLMIKLAIEQSKKR</sequence>
<reference evidence="2 3" key="1">
    <citation type="journal article" date="2016" name="Front. Microbiol.">
        <title>Single-Cell (Meta-)Genomics of a Dimorphic Candidatus Thiomargarita nelsonii Reveals Genomic Plasticity.</title>
        <authorList>
            <person name="Flood B.E."/>
            <person name="Fliss P."/>
            <person name="Jones D.S."/>
            <person name="Dick G.J."/>
            <person name="Jain S."/>
            <person name="Kaster A.K."/>
            <person name="Winkel M."/>
            <person name="Mussmann M."/>
            <person name="Bailey J."/>
        </authorList>
    </citation>
    <scope>NUCLEOTIDE SEQUENCE [LARGE SCALE GENOMIC DNA]</scope>
    <source>
        <strain evidence="2">Hydrate Ridge</strain>
    </source>
</reference>